<dbReference type="InterPro" id="IPR029058">
    <property type="entry name" value="AB_hydrolase_fold"/>
</dbReference>
<organism evidence="2 3">
    <name type="scientific">Pigmentiphaga kullae</name>
    <dbReference type="NCBI Taxonomy" id="151784"/>
    <lineage>
        <taxon>Bacteria</taxon>
        <taxon>Pseudomonadati</taxon>
        <taxon>Pseudomonadota</taxon>
        <taxon>Betaproteobacteria</taxon>
        <taxon>Burkholderiales</taxon>
        <taxon>Alcaligenaceae</taxon>
        <taxon>Pigmentiphaga</taxon>
    </lineage>
</organism>
<dbReference type="Gene3D" id="3.40.50.1820">
    <property type="entry name" value="alpha/beta hydrolase"/>
    <property type="match status" value="1"/>
</dbReference>
<evidence type="ECO:0000313" key="2">
    <source>
        <dbReference type="EMBL" id="RZS85142.1"/>
    </source>
</evidence>
<comment type="caution">
    <text evidence="2">The sequence shown here is derived from an EMBL/GenBank/DDBJ whole genome shotgun (WGS) entry which is preliminary data.</text>
</comment>
<dbReference type="RefSeq" id="WP_165404454.1">
    <property type="nucleotide sequence ID" value="NZ_SGXC01000001.1"/>
</dbReference>
<dbReference type="PANTHER" id="PTHR22946">
    <property type="entry name" value="DIENELACTONE HYDROLASE DOMAIN-CONTAINING PROTEIN-RELATED"/>
    <property type="match status" value="1"/>
</dbReference>
<dbReference type="SUPFAM" id="SSF53474">
    <property type="entry name" value="alpha/beta-Hydrolases"/>
    <property type="match status" value="1"/>
</dbReference>
<evidence type="ECO:0000256" key="1">
    <source>
        <dbReference type="ARBA" id="ARBA00022801"/>
    </source>
</evidence>
<sequence length="253" mass="27286">MQDHLIAPVDRRWREERLRLSVQGRAVPGIAWLPPDPCAGLVLACHGGSGHKESTAVLAMRDRLLPAGYAVAAIDGPVHGDRRADGSRDAGAAKADFRAAWREGAARDSMTADWRAFLDALLAWPVLADRPVGYMGVSMGTAYGLPYLAADDRVRAAVLGLWGVSYPASEHLAPAARQLRIPVWFTQQWDDEIFDRAGTAELFDALGSEDKRLVAYPGPHLELSGERLDDAAAFLVSRLRAACRPAVAGAIPC</sequence>
<gene>
    <name evidence="2" type="ORF">EV675_1165</name>
</gene>
<keyword evidence="1" id="KW-0378">Hydrolase</keyword>
<evidence type="ECO:0000313" key="3">
    <source>
        <dbReference type="Proteomes" id="UP000292445"/>
    </source>
</evidence>
<dbReference type="PANTHER" id="PTHR22946:SF9">
    <property type="entry name" value="POLYKETIDE TRANSFERASE AF380"/>
    <property type="match status" value="1"/>
</dbReference>
<name>A0A4Q7NJU1_9BURK</name>
<evidence type="ECO:0008006" key="4">
    <source>
        <dbReference type="Google" id="ProtNLM"/>
    </source>
</evidence>
<dbReference type="InterPro" id="IPR050261">
    <property type="entry name" value="FrsA_esterase"/>
</dbReference>
<dbReference type="Proteomes" id="UP000292445">
    <property type="component" value="Unassembled WGS sequence"/>
</dbReference>
<reference evidence="2 3" key="1">
    <citation type="submission" date="2019-02" db="EMBL/GenBank/DDBJ databases">
        <title>Genomic Encyclopedia of Type Strains, Phase IV (KMG-IV): sequencing the most valuable type-strain genomes for metagenomic binning, comparative biology and taxonomic classification.</title>
        <authorList>
            <person name="Goeker M."/>
        </authorList>
    </citation>
    <scope>NUCLEOTIDE SEQUENCE [LARGE SCALE GENOMIC DNA]</scope>
    <source>
        <strain evidence="2 3">K24</strain>
    </source>
</reference>
<protein>
    <recommendedName>
        <fullName evidence="4">Dienelactone hydrolase</fullName>
    </recommendedName>
</protein>
<accession>A0A4Q7NJU1</accession>
<keyword evidence="3" id="KW-1185">Reference proteome</keyword>
<proteinExistence type="predicted"/>
<dbReference type="GO" id="GO:0052689">
    <property type="term" value="F:carboxylic ester hydrolase activity"/>
    <property type="evidence" value="ECO:0007669"/>
    <property type="project" value="UniProtKB-ARBA"/>
</dbReference>
<dbReference type="AlphaFoldDB" id="A0A4Q7NJU1"/>
<dbReference type="EMBL" id="SGXC01000001">
    <property type="protein sequence ID" value="RZS85142.1"/>
    <property type="molecule type" value="Genomic_DNA"/>
</dbReference>